<reference evidence="11 12" key="1">
    <citation type="submission" date="2022-07" db="EMBL/GenBank/DDBJ databases">
        <authorList>
            <person name="Xamxidin M."/>
            <person name="Wu M."/>
        </authorList>
    </citation>
    <scope>NUCLEOTIDE SEQUENCE [LARGE SCALE GENOMIC DNA]</scope>
    <source>
        <strain evidence="11 12">NBRC 111650</strain>
    </source>
</reference>
<evidence type="ECO:0000313" key="11">
    <source>
        <dbReference type="EMBL" id="MCQ8897509.1"/>
    </source>
</evidence>
<gene>
    <name evidence="11" type="primary">fliR</name>
    <name evidence="11" type="ORF">NQT62_13795</name>
</gene>
<evidence type="ECO:0000256" key="7">
    <source>
        <dbReference type="ARBA" id="ARBA00023136"/>
    </source>
</evidence>
<dbReference type="Pfam" id="PF01311">
    <property type="entry name" value="Bac_export_1"/>
    <property type="match status" value="1"/>
</dbReference>
<feature type="transmembrane region" description="Helical" evidence="10">
    <location>
        <begin position="44"/>
        <end position="62"/>
    </location>
</feature>
<organism evidence="11 12">
    <name type="scientific">Limnobacter humi</name>
    <dbReference type="NCBI Taxonomy" id="1778671"/>
    <lineage>
        <taxon>Bacteria</taxon>
        <taxon>Pseudomonadati</taxon>
        <taxon>Pseudomonadota</taxon>
        <taxon>Betaproteobacteria</taxon>
        <taxon>Burkholderiales</taxon>
        <taxon>Burkholderiaceae</taxon>
        <taxon>Limnobacter</taxon>
    </lineage>
</organism>
<accession>A0ABT1WJB7</accession>
<evidence type="ECO:0000256" key="4">
    <source>
        <dbReference type="ARBA" id="ARBA00022475"/>
    </source>
</evidence>
<evidence type="ECO:0000256" key="5">
    <source>
        <dbReference type="ARBA" id="ARBA00022692"/>
    </source>
</evidence>
<dbReference type="InterPro" id="IPR002010">
    <property type="entry name" value="T3SS_IM_R"/>
</dbReference>
<comment type="caution">
    <text evidence="11">The sequence shown here is derived from an EMBL/GenBank/DDBJ whole genome shotgun (WGS) entry which is preliminary data.</text>
</comment>
<evidence type="ECO:0000256" key="6">
    <source>
        <dbReference type="ARBA" id="ARBA00022989"/>
    </source>
</evidence>
<dbReference type="Proteomes" id="UP001204142">
    <property type="component" value="Unassembled WGS sequence"/>
</dbReference>
<feature type="transmembrane region" description="Helical" evidence="10">
    <location>
        <begin position="118"/>
        <end position="136"/>
    </location>
</feature>
<dbReference type="PANTHER" id="PTHR30065">
    <property type="entry name" value="FLAGELLAR BIOSYNTHETIC PROTEIN FLIR"/>
    <property type="match status" value="1"/>
</dbReference>
<keyword evidence="8 10" id="KW-0975">Bacterial flagellum</keyword>
<keyword evidence="6 10" id="KW-1133">Transmembrane helix</keyword>
<keyword evidence="11" id="KW-0966">Cell projection</keyword>
<keyword evidence="11" id="KW-0969">Cilium</keyword>
<evidence type="ECO:0000313" key="12">
    <source>
        <dbReference type="Proteomes" id="UP001204142"/>
    </source>
</evidence>
<evidence type="ECO:0000256" key="10">
    <source>
        <dbReference type="RuleBase" id="RU362071"/>
    </source>
</evidence>
<dbReference type="RefSeq" id="WP_256765314.1">
    <property type="nucleotide sequence ID" value="NZ_JANIGO010000005.1"/>
</dbReference>
<evidence type="ECO:0000256" key="9">
    <source>
        <dbReference type="NCBIfam" id="TIGR01400"/>
    </source>
</evidence>
<dbReference type="NCBIfam" id="TIGR01400">
    <property type="entry name" value="fliR"/>
    <property type="match status" value="1"/>
</dbReference>
<evidence type="ECO:0000256" key="2">
    <source>
        <dbReference type="ARBA" id="ARBA00009772"/>
    </source>
</evidence>
<dbReference type="PRINTS" id="PR00953">
    <property type="entry name" value="TYPE3IMRPROT"/>
</dbReference>
<comment type="similarity">
    <text evidence="2 10">Belongs to the FliR/MopE/SpaR family.</text>
</comment>
<feature type="transmembrane region" description="Helical" evidence="10">
    <location>
        <begin position="12"/>
        <end position="32"/>
    </location>
</feature>
<feature type="transmembrane region" description="Helical" evidence="10">
    <location>
        <begin position="95"/>
        <end position="112"/>
    </location>
</feature>
<sequence length="252" mass="27715">MFEIDSAWFNTWLMQWMMPFIRVSALLATAPLFDARSVNRRVRIGLAAFTAYLVAGTPVASFDTTQPLVPLVFQQILVGVSLGFFMRVIFAAMEVAGDFIGLQMGLAFAMFIDPQKATTSPMIGAFLNIMATLVFLSMNGHLMAMDGILTSFQVVPISTDFSFLNPLKIAQSGLLLFQIAMQLTLPIMACVLSVNIALGLLSRAAPQFNIMSVGFSITIFAGLALLYLSLPFFVSFFESAFNTLFTIPIWNR</sequence>
<dbReference type="InterPro" id="IPR006303">
    <property type="entry name" value="FliR"/>
</dbReference>
<dbReference type="EMBL" id="JANIGO010000005">
    <property type="protein sequence ID" value="MCQ8897509.1"/>
    <property type="molecule type" value="Genomic_DNA"/>
</dbReference>
<comment type="function">
    <text evidence="1 10">Role in flagellar biosynthesis.</text>
</comment>
<evidence type="ECO:0000256" key="3">
    <source>
        <dbReference type="ARBA" id="ARBA00021717"/>
    </source>
</evidence>
<comment type="subcellular location">
    <subcellularLocation>
        <location evidence="10">Cell membrane</location>
        <topology evidence="10">Multi-pass membrane protein</topology>
    </subcellularLocation>
    <subcellularLocation>
        <location evidence="10">Bacterial flagellum basal body</location>
    </subcellularLocation>
</comment>
<proteinExistence type="inferred from homology"/>
<feature type="transmembrane region" description="Helical" evidence="10">
    <location>
        <begin position="179"/>
        <end position="201"/>
    </location>
</feature>
<keyword evidence="5 10" id="KW-0812">Transmembrane</keyword>
<keyword evidence="11" id="KW-0282">Flagellum</keyword>
<evidence type="ECO:0000256" key="1">
    <source>
        <dbReference type="ARBA" id="ARBA00002578"/>
    </source>
</evidence>
<keyword evidence="7 10" id="KW-0472">Membrane</keyword>
<keyword evidence="12" id="KW-1185">Reference proteome</keyword>
<keyword evidence="4 10" id="KW-1003">Cell membrane</keyword>
<dbReference type="PANTHER" id="PTHR30065:SF8">
    <property type="entry name" value="FLAGELLAR BIOSYNTHETIC PROTEIN FLIR"/>
    <property type="match status" value="1"/>
</dbReference>
<evidence type="ECO:0000256" key="8">
    <source>
        <dbReference type="ARBA" id="ARBA00023143"/>
    </source>
</evidence>
<protein>
    <recommendedName>
        <fullName evidence="3 9">Flagellar biosynthetic protein FliR</fullName>
    </recommendedName>
</protein>
<feature type="transmembrane region" description="Helical" evidence="10">
    <location>
        <begin position="213"/>
        <end position="234"/>
    </location>
</feature>
<name>A0ABT1WJB7_9BURK</name>